<dbReference type="AlphaFoldDB" id="F7ZZD5"/>
<feature type="compositionally biased region" description="Acidic residues" evidence="1">
    <location>
        <begin position="210"/>
        <end position="221"/>
    </location>
</feature>
<name>F7ZZD5_CELGA</name>
<evidence type="ECO:0000313" key="5">
    <source>
        <dbReference type="Proteomes" id="UP000000485"/>
    </source>
</evidence>
<protein>
    <submittedName>
        <fullName evidence="4">Uncharacterized protein</fullName>
    </submittedName>
</protein>
<accession>F7ZZD5</accession>
<evidence type="ECO:0000256" key="2">
    <source>
        <dbReference type="SAM" id="Phobius"/>
    </source>
</evidence>
<dbReference type="EMBL" id="CP002665">
    <property type="protein sequence ID" value="AEI13682.1"/>
    <property type="molecule type" value="Genomic_DNA"/>
</dbReference>
<keyword evidence="2" id="KW-0812">Transmembrane</keyword>
<dbReference type="RefSeq" id="WP_013885196.1">
    <property type="nucleotide sequence ID" value="NC_015671.1"/>
</dbReference>
<feature type="compositionally biased region" description="Low complexity" evidence="1">
    <location>
        <begin position="229"/>
        <end position="246"/>
    </location>
</feature>
<gene>
    <name evidence="4" type="ordered locus">Celgi_3193</name>
</gene>
<feature type="compositionally biased region" description="Low complexity" evidence="1">
    <location>
        <begin position="359"/>
        <end position="375"/>
    </location>
</feature>
<feature type="region of interest" description="Disordered" evidence="1">
    <location>
        <begin position="745"/>
        <end position="764"/>
    </location>
</feature>
<dbReference type="InterPro" id="IPR046112">
    <property type="entry name" value="DUF6049"/>
</dbReference>
<keyword evidence="3" id="KW-0732">Signal</keyword>
<dbReference type="KEGG" id="cga:Celgi_3193"/>
<keyword evidence="2" id="KW-1133">Transmembrane helix</keyword>
<dbReference type="STRING" id="593907.Celgi_3193"/>
<keyword evidence="5" id="KW-1185">Reference proteome</keyword>
<reference evidence="5" key="1">
    <citation type="submission" date="2011-04" db="EMBL/GenBank/DDBJ databases">
        <title>Complete sequence of Cellvibrio gilvus ATCC 13127.</title>
        <authorList>
            <person name="Lucas S."/>
            <person name="Han J."/>
            <person name="Lapidus A."/>
            <person name="Cheng J.-F."/>
            <person name="Goodwin L."/>
            <person name="Pitluck S."/>
            <person name="Peters L."/>
            <person name="Munk A."/>
            <person name="Detter J.C."/>
            <person name="Han C."/>
            <person name="Tapia R."/>
            <person name="Land M."/>
            <person name="Hauser L."/>
            <person name="Kyrpides N."/>
            <person name="Ivanova N."/>
            <person name="Ovchinnikova G."/>
            <person name="Pagani I."/>
            <person name="Mead D."/>
            <person name="Brumm P."/>
            <person name="Woyke T."/>
        </authorList>
    </citation>
    <scope>NUCLEOTIDE SEQUENCE [LARGE SCALE GENOMIC DNA]</scope>
    <source>
        <strain evidence="5">ATCC 13127 / NRRL B-14078</strain>
    </source>
</reference>
<dbReference type="HOGENOM" id="CLU_020914_0_0_11"/>
<organism evidence="4 5">
    <name type="scientific">Cellulomonas gilvus (strain ATCC 13127 / NRRL B-14078)</name>
    <name type="common">Cellvibrio gilvus</name>
    <dbReference type="NCBI Taxonomy" id="593907"/>
    <lineage>
        <taxon>Bacteria</taxon>
        <taxon>Bacillati</taxon>
        <taxon>Actinomycetota</taxon>
        <taxon>Actinomycetes</taxon>
        <taxon>Micrococcales</taxon>
        <taxon>Cellulomonadaceae</taxon>
        <taxon>Cellulomonas</taxon>
    </lineage>
</organism>
<proteinExistence type="predicted"/>
<evidence type="ECO:0000313" key="4">
    <source>
        <dbReference type="EMBL" id="AEI13682.1"/>
    </source>
</evidence>
<evidence type="ECO:0000256" key="1">
    <source>
        <dbReference type="SAM" id="MobiDB-lite"/>
    </source>
</evidence>
<sequence length="764" mass="78011" precursor="true">MTARGPRRVLSATLTALALAGATLVATLVPAAVGPVASASAVDAPLTSATDDPVSIRITSISPQVLEPGQDLVVTAVLTNRSGRAIEDAEAVLRLNRFRMTSRAEVAAWSALGTADEAGARAAVEPVGKRLAAGASRTVTLTVPAAEVGLLDLPGLWGPRGMAVEVATVEGRLGLARSYALWNPDDTLPRVPVAVVLPLVGPATTGTTPQDDEPQEPDAEPTPDPTPTPTGEDALASAGAVAQAQRTADDQLTGLVSPSGRLEASLRAASADPSISLAIDPALLRLAESGDETSKAWAARVRQAAAQRGTFVLPWSDPDAAALAHASDSELLGLAAARSTDDTSLDADGLLLWAAADEQPDGPTLAGAGTADADGMVTPPSEPGTAAADGIDATRDADETDGVVAEPATDEAASSESLRSVRTATGEVAALVPDGVLTDLVTDRPRTTTPAVAAQRALADLALVAREPALPSVVLIAPSRTDVPDRATLAAILSAVRQAPWAQVTTLARALDAGSALPPSDPARTAVSPDELAPGKVTELADAREAARSFAEVVDGGAERMQAVDDAVLAPLAVSWRDRPAQRSGLVHRVVTEVAAGTQGLSIVPTSDLNVIATEGDVRLTVRNDLDVAARAQLVVDPRKACLTTQRVDDVELPPGSETAVTVPLQAHANCDVVVKVRLVGPAGQDVAEPIEFTARVSPTIESVGTIVVAVLLALGLVLGIVRTVRRGQSARRGARTVAEADAPLTLPVLGGSPETKDDDEART</sequence>
<feature type="chain" id="PRO_5003367440" evidence="3">
    <location>
        <begin position="32"/>
        <end position="764"/>
    </location>
</feature>
<feature type="region of interest" description="Disordered" evidence="1">
    <location>
        <begin position="359"/>
        <end position="389"/>
    </location>
</feature>
<feature type="transmembrane region" description="Helical" evidence="2">
    <location>
        <begin position="704"/>
        <end position="722"/>
    </location>
</feature>
<dbReference type="OrthoDB" id="3267347at2"/>
<keyword evidence="2" id="KW-0472">Membrane</keyword>
<dbReference type="Proteomes" id="UP000000485">
    <property type="component" value="Chromosome"/>
</dbReference>
<dbReference type="Pfam" id="PF19516">
    <property type="entry name" value="DUF6049"/>
    <property type="match status" value="1"/>
</dbReference>
<feature type="region of interest" description="Disordered" evidence="1">
    <location>
        <begin position="202"/>
        <end position="255"/>
    </location>
</feature>
<feature type="signal peptide" evidence="3">
    <location>
        <begin position="1"/>
        <end position="31"/>
    </location>
</feature>
<evidence type="ECO:0000256" key="3">
    <source>
        <dbReference type="SAM" id="SignalP"/>
    </source>
</evidence>
<dbReference type="eggNOG" id="COG1361">
    <property type="taxonomic scope" value="Bacteria"/>
</dbReference>